<comment type="caution">
    <text evidence="2">The sequence shown here is derived from an EMBL/GenBank/DDBJ whole genome shotgun (WGS) entry which is preliminary data.</text>
</comment>
<dbReference type="Proteomes" id="UP001501391">
    <property type="component" value="Unassembled WGS sequence"/>
</dbReference>
<evidence type="ECO:0000313" key="3">
    <source>
        <dbReference type="Proteomes" id="UP001501391"/>
    </source>
</evidence>
<name>A0ABN3BCH4_9ACTN</name>
<accession>A0ABN3BCH4</accession>
<evidence type="ECO:0000313" key="2">
    <source>
        <dbReference type="EMBL" id="GAA2192734.1"/>
    </source>
</evidence>
<protein>
    <recommendedName>
        <fullName evidence="4">Tail fiber protein</fullName>
    </recommendedName>
</protein>
<proteinExistence type="predicted"/>
<evidence type="ECO:0008006" key="4">
    <source>
        <dbReference type="Google" id="ProtNLM"/>
    </source>
</evidence>
<reference evidence="2 3" key="1">
    <citation type="journal article" date="2019" name="Int. J. Syst. Evol. Microbiol.">
        <title>The Global Catalogue of Microorganisms (GCM) 10K type strain sequencing project: providing services to taxonomists for standard genome sequencing and annotation.</title>
        <authorList>
            <consortium name="The Broad Institute Genomics Platform"/>
            <consortium name="The Broad Institute Genome Sequencing Center for Infectious Disease"/>
            <person name="Wu L."/>
            <person name="Ma J."/>
        </authorList>
    </citation>
    <scope>NUCLEOTIDE SEQUENCE [LARGE SCALE GENOMIC DNA]</scope>
    <source>
        <strain evidence="2 3">JCM 14924</strain>
    </source>
</reference>
<evidence type="ECO:0000256" key="1">
    <source>
        <dbReference type="SAM" id="MobiDB-lite"/>
    </source>
</evidence>
<organism evidence="2 3">
    <name type="scientific">Streptomyces bangladeshensis</name>
    <dbReference type="NCBI Taxonomy" id="295352"/>
    <lineage>
        <taxon>Bacteria</taxon>
        <taxon>Bacillati</taxon>
        <taxon>Actinomycetota</taxon>
        <taxon>Actinomycetes</taxon>
        <taxon>Kitasatosporales</taxon>
        <taxon>Streptomycetaceae</taxon>
        <taxon>Streptomyces</taxon>
    </lineage>
</organism>
<sequence length="339" mass="33546">MKIQVTGETEPDAIDVAGGQPATVIEVNTSIVMPGQGSVTSVNGLTPGPDGNLILGSADVGADTAGAASTAVAAHTAANLSDLASPATARTNLGLGGAATLNVGTTAGTVAAGDDSRLSNARTPTAHASTHASGGTDPITPAAIGALTQSDADARYLTLAAYGNAWTPSDQGLIAWSFDPACCSTSGTTLSAGFIYLIEIVLRQAATISKVNVVIGTAGSGLTAGQCLAGLYDTSGTRRGITGDMSTTWNSAGNKAMSLTTPYSAAAGRYYLALLHNGTTSPTFACGSTLGANFTPGNANLAAGSYRFCRSASGQTSLPTSITLSGYTPDANNVWVGAS</sequence>
<dbReference type="RefSeq" id="WP_346162177.1">
    <property type="nucleotide sequence ID" value="NZ_BAAAOQ010000003.1"/>
</dbReference>
<feature type="compositionally biased region" description="Polar residues" evidence="1">
    <location>
        <begin position="118"/>
        <end position="133"/>
    </location>
</feature>
<feature type="region of interest" description="Disordered" evidence="1">
    <location>
        <begin position="114"/>
        <end position="135"/>
    </location>
</feature>
<dbReference type="EMBL" id="BAAAOQ010000003">
    <property type="protein sequence ID" value="GAA2192734.1"/>
    <property type="molecule type" value="Genomic_DNA"/>
</dbReference>
<keyword evidence="3" id="KW-1185">Reference proteome</keyword>
<gene>
    <name evidence="2" type="ORF">GCM10009787_11570</name>
</gene>